<proteinExistence type="predicted"/>
<dbReference type="RefSeq" id="WP_212642754.1">
    <property type="nucleotide sequence ID" value="NZ_CP074132.1"/>
</dbReference>
<dbReference type="EMBL" id="CP074132">
    <property type="protein sequence ID" value="QUX29938.1"/>
    <property type="molecule type" value="Genomic_DNA"/>
</dbReference>
<sequence length="195" mass="20691">MGAGLVAALAGTAEMVGRFVGRADDERGAQALGLGAGKRDEVGRSEATGMLVGADDGEERGGRTHARTGFASKNTIWGQTAPTVELNRPMEMSSREIRMPLSEAVAVLQDLNEFVVSLDRLGSRQASGTADDRIVGRFIADWNVARRLAHARGVIGAALDEQLSEEEIAELDALCDQGRFYGTDRAADTPTDQSS</sequence>
<gene>
    <name evidence="1" type="ORF">KGD83_05075</name>
</gene>
<keyword evidence="2" id="KW-1185">Reference proteome</keyword>
<protein>
    <submittedName>
        <fullName evidence="1">Uncharacterized protein</fullName>
    </submittedName>
</protein>
<organism evidence="1 2">
    <name type="scientific">Nocardiopsis akebiae</name>
    <dbReference type="NCBI Taxonomy" id="2831968"/>
    <lineage>
        <taxon>Bacteria</taxon>
        <taxon>Bacillati</taxon>
        <taxon>Actinomycetota</taxon>
        <taxon>Actinomycetes</taxon>
        <taxon>Streptosporangiales</taxon>
        <taxon>Nocardiopsidaceae</taxon>
        <taxon>Nocardiopsis</taxon>
    </lineage>
</organism>
<name>A0ABX8CAA6_9ACTN</name>
<accession>A0ABX8CAA6</accession>
<evidence type="ECO:0000313" key="2">
    <source>
        <dbReference type="Proteomes" id="UP000678016"/>
    </source>
</evidence>
<evidence type="ECO:0000313" key="1">
    <source>
        <dbReference type="EMBL" id="QUX29938.1"/>
    </source>
</evidence>
<dbReference type="Proteomes" id="UP000678016">
    <property type="component" value="Chromosome"/>
</dbReference>
<reference evidence="2" key="1">
    <citation type="submission" date="2021-05" db="EMBL/GenBank/DDBJ databases">
        <title>Direct Submission.</title>
        <authorList>
            <person name="Li K."/>
            <person name="Gao J."/>
        </authorList>
    </citation>
    <scope>NUCLEOTIDE SEQUENCE [LARGE SCALE GENOMIC DNA]</scope>
    <source>
        <strain evidence="2">HDS12</strain>
    </source>
</reference>